<dbReference type="RefSeq" id="WP_271797659.1">
    <property type="nucleotide sequence ID" value="NZ_JAQMUC010000100.1"/>
</dbReference>
<evidence type="ECO:0000313" key="2">
    <source>
        <dbReference type="EMBL" id="MDB9538067.1"/>
    </source>
</evidence>
<sequence>MSKVFVLDTNFIPLNPIHSAQARQLLRSKKAAIFRQFPFTIILKKSRPDSLVSPLR</sequence>
<protein>
    <submittedName>
        <fullName evidence="2">RRXRR domain-containing protein</fullName>
    </submittedName>
</protein>
<evidence type="ECO:0000259" key="1">
    <source>
        <dbReference type="Pfam" id="PF14239"/>
    </source>
</evidence>
<feature type="domain" description="RRXRR" evidence="1">
    <location>
        <begin position="4"/>
        <end position="54"/>
    </location>
</feature>
<comment type="caution">
    <text evidence="2">The sequence shown here is derived from an EMBL/GenBank/DDBJ whole genome shotgun (WGS) entry which is preliminary data.</text>
</comment>
<feature type="non-terminal residue" evidence="2">
    <location>
        <position position="56"/>
    </location>
</feature>
<gene>
    <name evidence="2" type="ORF">PN451_19900</name>
</gene>
<evidence type="ECO:0000313" key="3">
    <source>
        <dbReference type="Proteomes" id="UP001211249"/>
    </source>
</evidence>
<dbReference type="InterPro" id="IPR025938">
    <property type="entry name" value="RRXRR_dom"/>
</dbReference>
<name>A0ABT5AMC6_9CYAN</name>
<keyword evidence="3" id="KW-1185">Reference proteome</keyword>
<dbReference type="Pfam" id="PF14239">
    <property type="entry name" value="RRXRR"/>
    <property type="match status" value="1"/>
</dbReference>
<reference evidence="2 3" key="1">
    <citation type="submission" date="2023-01" db="EMBL/GenBank/DDBJ databases">
        <title>Genomes from the Australian National Cyanobacteria Reference Collection.</title>
        <authorList>
            <person name="Willis A."/>
            <person name="Lee E.M.F."/>
        </authorList>
    </citation>
    <scope>NUCLEOTIDE SEQUENCE [LARGE SCALE GENOMIC DNA]</scope>
    <source>
        <strain evidence="2 3">CS-1226</strain>
    </source>
</reference>
<accession>A0ABT5AMC6</accession>
<dbReference type="EMBL" id="JAQMUC010000100">
    <property type="protein sequence ID" value="MDB9538067.1"/>
    <property type="molecule type" value="Genomic_DNA"/>
</dbReference>
<proteinExistence type="predicted"/>
<dbReference type="Proteomes" id="UP001211249">
    <property type="component" value="Unassembled WGS sequence"/>
</dbReference>
<organism evidence="2 3">
    <name type="scientific">Dolichospermum planctonicum CS-1226</name>
    <dbReference type="NCBI Taxonomy" id="3021751"/>
    <lineage>
        <taxon>Bacteria</taxon>
        <taxon>Bacillati</taxon>
        <taxon>Cyanobacteriota</taxon>
        <taxon>Cyanophyceae</taxon>
        <taxon>Nostocales</taxon>
        <taxon>Aphanizomenonaceae</taxon>
        <taxon>Dolichospermum</taxon>
        <taxon>Dolichospermum planctonicum</taxon>
    </lineage>
</organism>